<keyword evidence="4 7" id="KW-1133">Transmembrane helix</keyword>
<evidence type="ECO:0000256" key="2">
    <source>
        <dbReference type="ARBA" id="ARBA00009074"/>
    </source>
</evidence>
<name>A0A6V7PCX8_ANACO</name>
<evidence type="ECO:0000256" key="5">
    <source>
        <dbReference type="ARBA" id="ARBA00023136"/>
    </source>
</evidence>
<evidence type="ECO:0000256" key="4">
    <source>
        <dbReference type="ARBA" id="ARBA00022989"/>
    </source>
</evidence>
<keyword evidence="5 7" id="KW-0472">Membrane</keyword>
<evidence type="ECO:0000256" key="6">
    <source>
        <dbReference type="SAM" id="MobiDB-lite"/>
    </source>
</evidence>
<evidence type="ECO:0000256" key="3">
    <source>
        <dbReference type="ARBA" id="ARBA00022692"/>
    </source>
</evidence>
<proteinExistence type="inferred from homology"/>
<sequence length="270" mass="29516">MLSNVKVLIFAAEHLRCTLASLNLLEDLQQRVVGRSPRNLAAVRSQVQSGAKSKKNKHNNNHDSERKLIAELLERLFGDMRANGLRAVGEQQSSLLRELRKVKSELEEKLSSHIKWRGRWNTIYTMAFFAVLAGSVALAAAAAPTWAMTAATVVSTAMKAAEPWFNALWDDGKAALEGEKDVIKAMVRDVSTQLSELDGVRAHIDKLKLKVGSVIGLDSNAGSSFFDLKMNLAIEEVEKEIEALGDTADGIQGDMKKAAAAFVRMIADEA</sequence>
<protein>
    <submittedName>
        <fullName evidence="8">Uncharacterized protein</fullName>
    </submittedName>
</protein>
<feature type="region of interest" description="Disordered" evidence="6">
    <location>
        <begin position="45"/>
        <end position="64"/>
    </location>
</feature>
<gene>
    <name evidence="8" type="ORF">CB5_LOCUS11679</name>
</gene>
<dbReference type="Pfam" id="PF05055">
    <property type="entry name" value="DUF677"/>
    <property type="match status" value="1"/>
</dbReference>
<evidence type="ECO:0000313" key="8">
    <source>
        <dbReference type="EMBL" id="CAD1828468.1"/>
    </source>
</evidence>
<dbReference type="InterPro" id="IPR007749">
    <property type="entry name" value="DUF677"/>
</dbReference>
<comment type="similarity">
    <text evidence="2">Belongs to the UPF0496 family.</text>
</comment>
<evidence type="ECO:0000256" key="1">
    <source>
        <dbReference type="ARBA" id="ARBA00004370"/>
    </source>
</evidence>
<comment type="subcellular location">
    <subcellularLocation>
        <location evidence="1">Membrane</location>
    </subcellularLocation>
</comment>
<reference evidence="8" key="1">
    <citation type="submission" date="2020-07" db="EMBL/GenBank/DDBJ databases">
        <authorList>
            <person name="Lin J."/>
        </authorList>
    </citation>
    <scope>NUCLEOTIDE SEQUENCE</scope>
</reference>
<evidence type="ECO:0000256" key="7">
    <source>
        <dbReference type="SAM" id="Phobius"/>
    </source>
</evidence>
<dbReference type="AlphaFoldDB" id="A0A6V7PCX8"/>
<dbReference type="EMBL" id="LR862147">
    <property type="protein sequence ID" value="CAD1828468.1"/>
    <property type="molecule type" value="Genomic_DNA"/>
</dbReference>
<keyword evidence="3 7" id="KW-0812">Transmembrane</keyword>
<accession>A0A6V7PCX8</accession>
<feature type="transmembrane region" description="Helical" evidence="7">
    <location>
        <begin position="123"/>
        <end position="147"/>
    </location>
</feature>
<dbReference type="GO" id="GO:0016020">
    <property type="term" value="C:membrane"/>
    <property type="evidence" value="ECO:0007669"/>
    <property type="project" value="UniProtKB-SubCell"/>
</dbReference>
<organism evidence="8">
    <name type="scientific">Ananas comosus var. bracteatus</name>
    <name type="common">red pineapple</name>
    <dbReference type="NCBI Taxonomy" id="296719"/>
    <lineage>
        <taxon>Eukaryota</taxon>
        <taxon>Viridiplantae</taxon>
        <taxon>Streptophyta</taxon>
        <taxon>Embryophyta</taxon>
        <taxon>Tracheophyta</taxon>
        <taxon>Spermatophyta</taxon>
        <taxon>Magnoliopsida</taxon>
        <taxon>Liliopsida</taxon>
        <taxon>Poales</taxon>
        <taxon>Bromeliaceae</taxon>
        <taxon>Bromelioideae</taxon>
        <taxon>Ananas</taxon>
    </lineage>
</organism>